<evidence type="ECO:0000256" key="1">
    <source>
        <dbReference type="ARBA" id="ARBA00004651"/>
    </source>
</evidence>
<dbReference type="PANTHER" id="PTHR30151:SF38">
    <property type="entry name" value="ALIPHATIC SULFONATES TRANSPORT PERMEASE PROTEIN SSUC-RELATED"/>
    <property type="match status" value="1"/>
</dbReference>
<dbReference type="SUPFAM" id="SSF161098">
    <property type="entry name" value="MetI-like"/>
    <property type="match status" value="1"/>
</dbReference>
<protein>
    <submittedName>
        <fullName evidence="9">Alkanesulfonate transporter permease subunit</fullName>
    </submittedName>
</protein>
<keyword evidence="4 7" id="KW-0812">Transmembrane</keyword>
<organism evidence="9 10">
    <name type="scientific">Bacillus gobiensis</name>
    <dbReference type="NCBI Taxonomy" id="1441095"/>
    <lineage>
        <taxon>Bacteria</taxon>
        <taxon>Bacillati</taxon>
        <taxon>Bacillota</taxon>
        <taxon>Bacilli</taxon>
        <taxon>Bacillales</taxon>
        <taxon>Bacillaceae</taxon>
        <taxon>Bacillus</taxon>
    </lineage>
</organism>
<proteinExistence type="inferred from homology"/>
<feature type="transmembrane region" description="Helical" evidence="7">
    <location>
        <begin position="169"/>
        <end position="195"/>
    </location>
</feature>
<evidence type="ECO:0000259" key="8">
    <source>
        <dbReference type="PROSITE" id="PS50928"/>
    </source>
</evidence>
<dbReference type="PATRIC" id="fig|1441095.3.peg.3841"/>
<evidence type="ECO:0000256" key="5">
    <source>
        <dbReference type="ARBA" id="ARBA00022989"/>
    </source>
</evidence>
<feature type="transmembrane region" description="Helical" evidence="7">
    <location>
        <begin position="125"/>
        <end position="148"/>
    </location>
</feature>
<dbReference type="RefSeq" id="WP_053604965.1">
    <property type="nucleotide sequence ID" value="NZ_CP012600.1"/>
</dbReference>
<dbReference type="PROSITE" id="PS50928">
    <property type="entry name" value="ABC_TM1"/>
    <property type="match status" value="1"/>
</dbReference>
<evidence type="ECO:0000256" key="2">
    <source>
        <dbReference type="ARBA" id="ARBA00022448"/>
    </source>
</evidence>
<reference evidence="10" key="1">
    <citation type="submission" date="2015-08" db="EMBL/GenBank/DDBJ databases">
        <title>Genome sequencing project for genomic taxonomy and phylogenomics of Bacillus-like bacteria.</title>
        <authorList>
            <person name="Liu B."/>
            <person name="Wang J."/>
            <person name="Zhu Y."/>
            <person name="Liu G."/>
            <person name="Chen Q."/>
            <person name="Chen Z."/>
            <person name="Lan J."/>
            <person name="Che J."/>
            <person name="Ge C."/>
            <person name="Shi H."/>
            <person name="Pan Z."/>
            <person name="Liu X."/>
        </authorList>
    </citation>
    <scope>NUCLEOTIDE SEQUENCE [LARGE SCALE GENOMIC DNA]</scope>
    <source>
        <strain evidence="10">FJAT-4402</strain>
    </source>
</reference>
<keyword evidence="2 7" id="KW-0813">Transport</keyword>
<feature type="transmembrane region" description="Helical" evidence="7">
    <location>
        <begin position="12"/>
        <end position="36"/>
    </location>
</feature>
<comment type="subcellular location">
    <subcellularLocation>
        <location evidence="1 7">Cell membrane</location>
        <topology evidence="1 7">Multi-pass membrane protein</topology>
    </subcellularLocation>
</comment>
<keyword evidence="10" id="KW-1185">Reference proteome</keyword>
<gene>
    <name evidence="9" type="primary">ssuC</name>
    <name evidence="9" type="ORF">AM592_17300</name>
</gene>
<evidence type="ECO:0000256" key="6">
    <source>
        <dbReference type="ARBA" id="ARBA00023136"/>
    </source>
</evidence>
<dbReference type="InterPro" id="IPR035906">
    <property type="entry name" value="MetI-like_sf"/>
</dbReference>
<evidence type="ECO:0000313" key="9">
    <source>
        <dbReference type="EMBL" id="ALC83130.1"/>
    </source>
</evidence>
<dbReference type="Proteomes" id="UP000067625">
    <property type="component" value="Chromosome"/>
</dbReference>
<evidence type="ECO:0000256" key="3">
    <source>
        <dbReference type="ARBA" id="ARBA00022475"/>
    </source>
</evidence>
<dbReference type="FunFam" id="1.10.3720.10:FF:000003">
    <property type="entry name" value="Aliphatic sulfonate ABC transporter permease"/>
    <property type="match status" value="1"/>
</dbReference>
<dbReference type="STRING" id="1441095.AM592_17300"/>
<dbReference type="EMBL" id="CP012600">
    <property type="protein sequence ID" value="ALC83130.1"/>
    <property type="molecule type" value="Genomic_DNA"/>
</dbReference>
<sequence length="257" mass="28564">MKKVLEKQALPWVIPVLFLILWQIVAVLEVVSPSLFPAPTSVLSSFWGLLSNGVLVDHIEISLYRAFTGLLIGGIIGLLLGVLNGWSNFSFQAIDTSIQMIRNIPHLALLPLVIVWLGIGEPSKIFLVALGVMFPIYINTLHGIRTVNPGFVEVGKMYGLKGWQLFKQVYLPSALPSIFVGIRYALGVMWLTLIVSETIATNQGIGYLAMNARQFMQTDVIIVSIVIYALFGKLADILTQLGEKYALRWHPNYRKQA</sequence>
<dbReference type="GO" id="GO:0005886">
    <property type="term" value="C:plasma membrane"/>
    <property type="evidence" value="ECO:0007669"/>
    <property type="project" value="UniProtKB-SubCell"/>
</dbReference>
<keyword evidence="6 7" id="KW-0472">Membrane</keyword>
<feature type="transmembrane region" description="Helical" evidence="7">
    <location>
        <begin position="103"/>
        <end position="119"/>
    </location>
</feature>
<dbReference type="CDD" id="cd06261">
    <property type="entry name" value="TM_PBP2"/>
    <property type="match status" value="1"/>
</dbReference>
<dbReference type="PANTHER" id="PTHR30151">
    <property type="entry name" value="ALKANE SULFONATE ABC TRANSPORTER-RELATED, MEMBRANE SUBUNIT"/>
    <property type="match status" value="1"/>
</dbReference>
<keyword evidence="5 7" id="KW-1133">Transmembrane helix</keyword>
<dbReference type="GO" id="GO:0042918">
    <property type="term" value="P:alkanesulfonate transmembrane transport"/>
    <property type="evidence" value="ECO:0007669"/>
    <property type="project" value="UniProtKB-ARBA"/>
</dbReference>
<feature type="transmembrane region" description="Helical" evidence="7">
    <location>
        <begin position="215"/>
        <end position="235"/>
    </location>
</feature>
<comment type="similarity">
    <text evidence="7">Belongs to the binding-protein-dependent transport system permease family.</text>
</comment>
<accession>A0A0M4FWG3</accession>
<dbReference type="InterPro" id="IPR000515">
    <property type="entry name" value="MetI-like"/>
</dbReference>
<evidence type="ECO:0000313" key="10">
    <source>
        <dbReference type="Proteomes" id="UP000067625"/>
    </source>
</evidence>
<dbReference type="Gene3D" id="1.10.3720.10">
    <property type="entry name" value="MetI-like"/>
    <property type="match status" value="1"/>
</dbReference>
<evidence type="ECO:0000256" key="7">
    <source>
        <dbReference type="RuleBase" id="RU363032"/>
    </source>
</evidence>
<dbReference type="Pfam" id="PF00528">
    <property type="entry name" value="BPD_transp_1"/>
    <property type="match status" value="1"/>
</dbReference>
<dbReference type="AlphaFoldDB" id="A0A0M4FWG3"/>
<evidence type="ECO:0000256" key="4">
    <source>
        <dbReference type="ARBA" id="ARBA00022692"/>
    </source>
</evidence>
<feature type="domain" description="ABC transmembrane type-1" evidence="8">
    <location>
        <begin position="59"/>
        <end position="239"/>
    </location>
</feature>
<dbReference type="OrthoDB" id="9804353at2"/>
<name>A0A0M4FWG3_9BACI</name>
<reference evidence="9 10" key="2">
    <citation type="journal article" date="2016" name="Int. J. Syst. Evol. Microbiol.">
        <title>Bacillus gobiensis sp. nov., isolated from a soil sample.</title>
        <authorList>
            <person name="Liu B."/>
            <person name="Liu G.H."/>
            <person name="Cetin S."/>
            <person name="Schumann P."/>
            <person name="Pan Z.Z."/>
            <person name="Chen Q.Q."/>
        </authorList>
    </citation>
    <scope>NUCLEOTIDE SEQUENCE [LARGE SCALE GENOMIC DNA]</scope>
    <source>
        <strain evidence="9 10">FJAT-4402</strain>
    </source>
</reference>
<keyword evidence="3" id="KW-1003">Cell membrane</keyword>
<feature type="transmembrane region" description="Helical" evidence="7">
    <location>
        <begin position="63"/>
        <end position="83"/>
    </location>
</feature>